<feature type="domain" description="Adenine deaminase C-terminal" evidence="8">
    <location>
        <begin position="392"/>
        <end position="538"/>
    </location>
</feature>
<sequence length="547" mass="59031">MTPDSCFADTIIENALIYNPFACDWIEDSLAIKDGCILGFGPEYRGDRVLDLKGSRIIPGLIDAHLHIESSLLTPAEYGRLILSHGTTTAIADPHEIANVAGIAGIRAMMNDAGRTPLDIFFMLPSCVPATPMDCAGATLTAGDLMDLIGDPNVLGLGEMMNVPGVLLNDPDVVAKLQLCKIVDGHAPMLSGAALDHYIRSGIQSDHECITLKEAEEKLRKGMYIFMREGAAARNLRDLSPLANCRTAPRCAFATDDRHADMLNTAGSIDDCISIAIESGIPLEIALRMATLTPAERFGLHDRGALSPGRIADFIVLEDSSLFSVKRFFKNGIEITHLPYSPPAPLVTTFNCRLPQKEDLAIKGIGPARVIGIIPGQIMTCEEIHDLIGHDLPNTRSDILKAVVCDRYHASGFGLGLVRGFGLTDGALAVSVSHDSHNIIAIGADDSDLICAIHTVAEQNGAMVVVSGGTKTILPLPWGGIMSDRPYPEVVDALEQLDQHTRLLGAIENPFMYLSFLALTVIPKLRLTERGLFDNTSFNYTDLFVQE</sequence>
<dbReference type="Pfam" id="PF13382">
    <property type="entry name" value="Adenine_deam_C"/>
    <property type="match status" value="1"/>
</dbReference>
<keyword evidence="4 6" id="KW-0464">Manganese</keyword>
<comment type="caution">
    <text evidence="9">The sequence shown here is derived from an EMBL/GenBank/DDBJ whole genome shotgun (WGS) entry which is preliminary data.</text>
</comment>
<accession>A0ABD4TJ98</accession>
<evidence type="ECO:0000313" key="10">
    <source>
        <dbReference type="Proteomes" id="UP001524383"/>
    </source>
</evidence>
<dbReference type="RefSeq" id="WP_255331491.1">
    <property type="nucleotide sequence ID" value="NZ_VOTZ01000002.1"/>
</dbReference>
<evidence type="ECO:0000256" key="1">
    <source>
        <dbReference type="ARBA" id="ARBA00006773"/>
    </source>
</evidence>
<dbReference type="CDD" id="cd01295">
    <property type="entry name" value="AdeC"/>
    <property type="match status" value="1"/>
</dbReference>
<dbReference type="Gene3D" id="3.20.20.140">
    <property type="entry name" value="Metal-dependent hydrolases"/>
    <property type="match status" value="1"/>
</dbReference>
<gene>
    <name evidence="6 9" type="primary">ade</name>
    <name evidence="9" type="ORF">FTO68_01025</name>
</gene>
<evidence type="ECO:0000256" key="2">
    <source>
        <dbReference type="ARBA" id="ARBA00012782"/>
    </source>
</evidence>
<reference evidence="9 10" key="1">
    <citation type="submission" date="2019-08" db="EMBL/GenBank/DDBJ databases">
        <authorList>
            <person name="Chen S.-C."/>
            <person name="Lai M.-C."/>
            <person name="You Y.-T."/>
        </authorList>
    </citation>
    <scope>NUCLEOTIDE SEQUENCE [LARGE SCALE GENOMIC DNA]</scope>
    <source>
        <strain evidence="9 10">P2F9704a</strain>
    </source>
</reference>
<keyword evidence="3 6" id="KW-0378">Hydrolase</keyword>
<dbReference type="InterPro" id="IPR006680">
    <property type="entry name" value="Amidohydro-rel"/>
</dbReference>
<comment type="catalytic activity">
    <reaction evidence="5 6">
        <text>adenine + H2O + H(+) = hypoxanthine + NH4(+)</text>
        <dbReference type="Rhea" id="RHEA:23688"/>
        <dbReference type="ChEBI" id="CHEBI:15377"/>
        <dbReference type="ChEBI" id="CHEBI:15378"/>
        <dbReference type="ChEBI" id="CHEBI:16708"/>
        <dbReference type="ChEBI" id="CHEBI:17368"/>
        <dbReference type="ChEBI" id="CHEBI:28938"/>
        <dbReference type="EC" id="3.5.4.2"/>
    </reaction>
</comment>
<dbReference type="EC" id="3.5.4.2" evidence="2 6"/>
<dbReference type="SUPFAM" id="SSF51338">
    <property type="entry name" value="Composite domain of metallo-dependent hydrolases"/>
    <property type="match status" value="1"/>
</dbReference>
<dbReference type="HAMAP" id="MF_01518">
    <property type="entry name" value="Adenine_deamin"/>
    <property type="match status" value="1"/>
</dbReference>
<evidence type="ECO:0000313" key="9">
    <source>
        <dbReference type="EMBL" id="MCQ1537577.1"/>
    </source>
</evidence>
<dbReference type="InterPro" id="IPR026912">
    <property type="entry name" value="Adenine_deam_C"/>
</dbReference>
<evidence type="ECO:0000256" key="4">
    <source>
        <dbReference type="ARBA" id="ARBA00023211"/>
    </source>
</evidence>
<dbReference type="SUPFAM" id="SSF51556">
    <property type="entry name" value="Metallo-dependent hydrolases"/>
    <property type="match status" value="1"/>
</dbReference>
<evidence type="ECO:0000256" key="3">
    <source>
        <dbReference type="ARBA" id="ARBA00022801"/>
    </source>
</evidence>
<dbReference type="PANTHER" id="PTHR11113:SF2">
    <property type="entry name" value="ADENINE DEAMINASE"/>
    <property type="match status" value="1"/>
</dbReference>
<dbReference type="PANTHER" id="PTHR11113">
    <property type="entry name" value="N-ACETYLGLUCOSAMINE-6-PHOSPHATE DEACETYLASE"/>
    <property type="match status" value="1"/>
</dbReference>
<organism evidence="9 10">
    <name type="scientific">Methanocalculus taiwanensis</name>
    <dbReference type="NCBI Taxonomy" id="106207"/>
    <lineage>
        <taxon>Archaea</taxon>
        <taxon>Methanobacteriati</taxon>
        <taxon>Methanobacteriota</taxon>
        <taxon>Stenosarchaea group</taxon>
        <taxon>Methanomicrobia</taxon>
        <taxon>Methanomicrobiales</taxon>
        <taxon>Methanocalculaceae</taxon>
        <taxon>Methanocalculus</taxon>
    </lineage>
</organism>
<comment type="similarity">
    <text evidence="1 6">Belongs to the metallo-dependent hydrolases superfamily. Adenine deaminase family.</text>
</comment>
<dbReference type="Proteomes" id="UP001524383">
    <property type="component" value="Unassembled WGS sequence"/>
</dbReference>
<protein>
    <recommendedName>
        <fullName evidence="2 6">Adenine deaminase</fullName>
        <shortName evidence="6">Adenase</shortName>
        <shortName evidence="6">Adenine aminase</shortName>
        <ecNumber evidence="2 6">3.5.4.2</ecNumber>
    </recommendedName>
</protein>
<proteinExistence type="inferred from homology"/>
<dbReference type="GO" id="GO:0000034">
    <property type="term" value="F:adenine deaminase activity"/>
    <property type="evidence" value="ECO:0007669"/>
    <property type="project" value="UniProtKB-UniRule"/>
</dbReference>
<name>A0ABD4TJ98_9EURY</name>
<evidence type="ECO:0000256" key="6">
    <source>
        <dbReference type="HAMAP-Rule" id="MF_01518"/>
    </source>
</evidence>
<keyword evidence="10" id="KW-1185">Reference proteome</keyword>
<dbReference type="AlphaFoldDB" id="A0ABD4TJ98"/>
<evidence type="ECO:0000256" key="5">
    <source>
        <dbReference type="ARBA" id="ARBA00047720"/>
    </source>
</evidence>
<dbReference type="InterPro" id="IPR011059">
    <property type="entry name" value="Metal-dep_hydrolase_composite"/>
</dbReference>
<dbReference type="NCBIfam" id="TIGR01178">
    <property type="entry name" value="ade"/>
    <property type="match status" value="1"/>
</dbReference>
<dbReference type="InterPro" id="IPR032466">
    <property type="entry name" value="Metal_Hydrolase"/>
</dbReference>
<dbReference type="Pfam" id="PF01979">
    <property type="entry name" value="Amidohydro_1"/>
    <property type="match status" value="1"/>
</dbReference>
<dbReference type="EMBL" id="VOTZ01000002">
    <property type="protein sequence ID" value="MCQ1537577.1"/>
    <property type="molecule type" value="Genomic_DNA"/>
</dbReference>
<dbReference type="Gene3D" id="2.30.40.10">
    <property type="entry name" value="Urease, subunit C, domain 1"/>
    <property type="match status" value="1"/>
</dbReference>
<feature type="domain" description="Amidohydrolase-related" evidence="7">
    <location>
        <begin position="57"/>
        <end position="332"/>
    </location>
</feature>
<evidence type="ECO:0000259" key="7">
    <source>
        <dbReference type="Pfam" id="PF01979"/>
    </source>
</evidence>
<dbReference type="InterPro" id="IPR006679">
    <property type="entry name" value="Adenine_deam"/>
</dbReference>
<comment type="cofactor">
    <cofactor evidence="6">
        <name>Mn(2+)</name>
        <dbReference type="ChEBI" id="CHEBI:29035"/>
    </cofactor>
</comment>
<evidence type="ECO:0000259" key="8">
    <source>
        <dbReference type="Pfam" id="PF13382"/>
    </source>
</evidence>